<evidence type="ECO:0000256" key="1">
    <source>
        <dbReference type="SAM" id="SignalP"/>
    </source>
</evidence>
<name>A0A0K8RAQ5_IXORI</name>
<accession>A0A0K8RAQ5</accession>
<reference evidence="2" key="1">
    <citation type="submission" date="2012-12" db="EMBL/GenBank/DDBJ databases">
        <title>Identification and characterization of a phenylalanine ammonia-lyase gene family in Isatis indigotica Fort.</title>
        <authorList>
            <person name="Liu Q."/>
            <person name="Chen J."/>
            <person name="Zhou X."/>
            <person name="Di P."/>
            <person name="Xiao Y."/>
            <person name="Xuan H."/>
            <person name="Zhang L."/>
            <person name="Chen W."/>
        </authorList>
    </citation>
    <scope>NUCLEOTIDE SEQUENCE</scope>
    <source>
        <tissue evidence="2">Salivary gland</tissue>
    </source>
</reference>
<feature type="signal peptide" evidence="1">
    <location>
        <begin position="1"/>
        <end position="17"/>
    </location>
</feature>
<proteinExistence type="evidence at transcript level"/>
<evidence type="ECO:0000313" key="2">
    <source>
        <dbReference type="EMBL" id="JAA68215.1"/>
    </source>
</evidence>
<protein>
    <submittedName>
        <fullName evidence="2">Putative ixodes 10 kDa peptide protein</fullName>
    </submittedName>
</protein>
<dbReference type="EMBL" id="GADI01005593">
    <property type="protein sequence ID" value="JAA68215.1"/>
    <property type="molecule type" value="mRNA"/>
</dbReference>
<organism evidence="2">
    <name type="scientific">Ixodes ricinus</name>
    <name type="common">Common tick</name>
    <name type="synonym">Acarus ricinus</name>
    <dbReference type="NCBI Taxonomy" id="34613"/>
    <lineage>
        <taxon>Eukaryota</taxon>
        <taxon>Metazoa</taxon>
        <taxon>Ecdysozoa</taxon>
        <taxon>Arthropoda</taxon>
        <taxon>Chelicerata</taxon>
        <taxon>Arachnida</taxon>
        <taxon>Acari</taxon>
        <taxon>Parasitiformes</taxon>
        <taxon>Ixodida</taxon>
        <taxon>Ixodoidea</taxon>
        <taxon>Ixodidae</taxon>
        <taxon>Ixodinae</taxon>
        <taxon>Ixodes</taxon>
    </lineage>
</organism>
<feature type="chain" id="PRO_5005516885" evidence="1">
    <location>
        <begin position="18"/>
        <end position="132"/>
    </location>
</feature>
<sequence length="132" mass="15207">MLHKIVFMVLFVQTVKNVVFSTTTSESKTCLDLIKAGGNIACEITGEGNYEGMSISNCWISCRNGSNRFLLPHRSCERILEPDYWATYQMINHKLPPYGFEDCDETQKKRLQDWVDEWQIYKAKAQTTLCKG</sequence>
<keyword evidence="1" id="KW-0732">Signal</keyword>
<dbReference type="AlphaFoldDB" id="A0A0K8RAQ5"/>